<organism evidence="2 3">
    <name type="scientific">Pendulispora rubella</name>
    <dbReference type="NCBI Taxonomy" id="2741070"/>
    <lineage>
        <taxon>Bacteria</taxon>
        <taxon>Pseudomonadati</taxon>
        <taxon>Myxococcota</taxon>
        <taxon>Myxococcia</taxon>
        <taxon>Myxococcales</taxon>
        <taxon>Sorangiineae</taxon>
        <taxon>Pendulisporaceae</taxon>
        <taxon>Pendulispora</taxon>
    </lineage>
</organism>
<dbReference type="SUPFAM" id="SSF52218">
    <property type="entry name" value="Flavoproteins"/>
    <property type="match status" value="1"/>
</dbReference>
<proteinExistence type="predicted"/>
<reference evidence="2" key="1">
    <citation type="submission" date="2021-12" db="EMBL/GenBank/DDBJ databases">
        <title>Discovery of the Pendulisporaceae a myxobacterial family with distinct sporulation behavior and unique specialized metabolism.</title>
        <authorList>
            <person name="Garcia R."/>
            <person name="Popoff A."/>
            <person name="Bader C.D."/>
            <person name="Loehr J."/>
            <person name="Walesch S."/>
            <person name="Walt C."/>
            <person name="Boldt J."/>
            <person name="Bunk B."/>
            <person name="Haeckl F.J.F.P.J."/>
            <person name="Gunesch A.P."/>
            <person name="Birkelbach J."/>
            <person name="Nuebel U."/>
            <person name="Pietschmann T."/>
            <person name="Bach T."/>
            <person name="Mueller R."/>
        </authorList>
    </citation>
    <scope>NUCLEOTIDE SEQUENCE</scope>
    <source>
        <strain evidence="2">MSr11367</strain>
    </source>
</reference>
<evidence type="ECO:0000313" key="3">
    <source>
        <dbReference type="Proteomes" id="UP001374803"/>
    </source>
</evidence>
<dbReference type="InterPro" id="IPR050712">
    <property type="entry name" value="NAD(P)H-dep_reductase"/>
</dbReference>
<dbReference type="Pfam" id="PF03358">
    <property type="entry name" value="FMN_red"/>
    <property type="match status" value="1"/>
</dbReference>
<protein>
    <submittedName>
        <fullName evidence="2">NAD(P)H-dependent oxidoreductase</fullName>
    </submittedName>
</protein>
<evidence type="ECO:0000259" key="1">
    <source>
        <dbReference type="Pfam" id="PF03358"/>
    </source>
</evidence>
<feature type="domain" description="NADPH-dependent FMN reductase-like" evidence="1">
    <location>
        <begin position="6"/>
        <end position="148"/>
    </location>
</feature>
<dbReference type="PANTHER" id="PTHR30543">
    <property type="entry name" value="CHROMATE REDUCTASE"/>
    <property type="match status" value="1"/>
</dbReference>
<dbReference type="InterPro" id="IPR029039">
    <property type="entry name" value="Flavoprotein-like_sf"/>
</dbReference>
<keyword evidence="3" id="KW-1185">Reference proteome</keyword>
<gene>
    <name evidence="2" type="ORF">LVJ94_25925</name>
</gene>
<dbReference type="InterPro" id="IPR005025">
    <property type="entry name" value="FMN_Rdtase-like_dom"/>
</dbReference>
<sequence>MSEPLRIGVVLGSTRVGRFADRPAEWLMGLAKKRQGLAVECIDLRDYPLPFFDEPKSPLREPAKNEIAQRWARKAGELDAFVFITAEYNHGVPAVLKNALDYVYAEFNRKPASFVGYGNAGGARAIEQLRSVLVELQMAPLRGAVHLSRDEFIGMLLNGKTFSDFRNLDQAAEVMLDELIWWAGALRAGRRAKA</sequence>
<dbReference type="Proteomes" id="UP001374803">
    <property type="component" value="Chromosome"/>
</dbReference>
<dbReference type="PANTHER" id="PTHR30543:SF21">
    <property type="entry name" value="NAD(P)H-DEPENDENT FMN REDUCTASE LOT6"/>
    <property type="match status" value="1"/>
</dbReference>
<evidence type="ECO:0000313" key="2">
    <source>
        <dbReference type="EMBL" id="WXB10653.1"/>
    </source>
</evidence>
<dbReference type="EMBL" id="CP089983">
    <property type="protein sequence ID" value="WXB10653.1"/>
    <property type="molecule type" value="Genomic_DNA"/>
</dbReference>
<accession>A0ABZ2LI83</accession>
<name>A0ABZ2LI83_9BACT</name>
<dbReference type="Gene3D" id="3.40.50.360">
    <property type="match status" value="1"/>
</dbReference>
<dbReference type="RefSeq" id="WP_394840326.1">
    <property type="nucleotide sequence ID" value="NZ_CP089929.1"/>
</dbReference>